<gene>
    <name evidence="1" type="ORF">L486_04312</name>
</gene>
<name>A0A1B9IRZ4_9TREE</name>
<organism evidence="1 2">
    <name type="scientific">Kwoniella mangroviensis CBS 10435</name>
    <dbReference type="NCBI Taxonomy" id="1331196"/>
    <lineage>
        <taxon>Eukaryota</taxon>
        <taxon>Fungi</taxon>
        <taxon>Dikarya</taxon>
        <taxon>Basidiomycota</taxon>
        <taxon>Agaricomycotina</taxon>
        <taxon>Tremellomycetes</taxon>
        <taxon>Tremellales</taxon>
        <taxon>Cryptococcaceae</taxon>
        <taxon>Kwoniella</taxon>
    </lineage>
</organism>
<protein>
    <submittedName>
        <fullName evidence="1">Uncharacterized protein</fullName>
    </submittedName>
</protein>
<dbReference type="EMBL" id="KI669462">
    <property type="protein sequence ID" value="OCF58281.1"/>
    <property type="molecule type" value="Genomic_DNA"/>
</dbReference>
<sequence length="224" mass="24708">MSCDSNTIKISVKPSYLAKYEGTKFDENGSFLMNPDTQCDSSRGPYSLSRFVRKTVKLGPGQSYGSIYPHTYRLSRREDPSDQSVDVTVIVGPWTKGVASGTLLPSDISLTLEHYTFSVGSPEPTLRVIFDKSVVSDQHFVDENGYLRRASDVEGVSRFQDIDIPLEQGDPHHIGGYTAMMVTSKDDPQICICPPGWTEEKPTVLTPAEPSVDKAHLTSTLLDD</sequence>
<evidence type="ECO:0000313" key="2">
    <source>
        <dbReference type="Proteomes" id="UP000092583"/>
    </source>
</evidence>
<dbReference type="Proteomes" id="UP000092583">
    <property type="component" value="Unassembled WGS sequence"/>
</dbReference>
<evidence type="ECO:0000313" key="1">
    <source>
        <dbReference type="EMBL" id="OCF58281.1"/>
    </source>
</evidence>
<proteinExistence type="predicted"/>
<accession>A0A1B9IRZ4</accession>
<keyword evidence="2" id="KW-1185">Reference proteome</keyword>
<reference evidence="1 2" key="1">
    <citation type="submission" date="2013-07" db="EMBL/GenBank/DDBJ databases">
        <title>The Genome Sequence of Kwoniella mangroviensis CBS10435.</title>
        <authorList>
            <consortium name="The Broad Institute Genome Sequencing Platform"/>
            <person name="Cuomo C."/>
            <person name="Litvintseva A."/>
            <person name="Chen Y."/>
            <person name="Heitman J."/>
            <person name="Sun S."/>
            <person name="Springer D."/>
            <person name="Dromer F."/>
            <person name="Young S.K."/>
            <person name="Zeng Q."/>
            <person name="Gargeya S."/>
            <person name="Fitzgerald M."/>
            <person name="Abouelleil A."/>
            <person name="Alvarado L."/>
            <person name="Berlin A.M."/>
            <person name="Chapman S.B."/>
            <person name="Dewar J."/>
            <person name="Goldberg J."/>
            <person name="Griggs A."/>
            <person name="Gujja S."/>
            <person name="Hansen M."/>
            <person name="Howarth C."/>
            <person name="Imamovic A."/>
            <person name="Larimer J."/>
            <person name="McCowan C."/>
            <person name="Murphy C."/>
            <person name="Pearson M."/>
            <person name="Priest M."/>
            <person name="Roberts A."/>
            <person name="Saif S."/>
            <person name="Shea T."/>
            <person name="Sykes S."/>
            <person name="Wortman J."/>
            <person name="Nusbaum C."/>
            <person name="Birren B."/>
        </authorList>
    </citation>
    <scope>NUCLEOTIDE SEQUENCE [LARGE SCALE GENOMIC DNA]</scope>
    <source>
        <strain evidence="1 2">CBS 10435</strain>
    </source>
</reference>
<dbReference type="AlphaFoldDB" id="A0A1B9IRZ4"/>
<reference evidence="2" key="2">
    <citation type="submission" date="2013-12" db="EMBL/GenBank/DDBJ databases">
        <title>Evolution of pathogenesis and genome organization in the Tremellales.</title>
        <authorList>
            <person name="Cuomo C."/>
            <person name="Litvintseva A."/>
            <person name="Heitman J."/>
            <person name="Chen Y."/>
            <person name="Sun S."/>
            <person name="Springer D."/>
            <person name="Dromer F."/>
            <person name="Young S."/>
            <person name="Zeng Q."/>
            <person name="Chapman S."/>
            <person name="Gujja S."/>
            <person name="Saif S."/>
            <person name="Birren B."/>
        </authorList>
    </citation>
    <scope>NUCLEOTIDE SEQUENCE [LARGE SCALE GENOMIC DNA]</scope>
    <source>
        <strain evidence="2">CBS 10435</strain>
    </source>
</reference>